<protein>
    <recommendedName>
        <fullName evidence="5">IBR domain-containing protein</fullName>
    </recommendedName>
</protein>
<dbReference type="InterPro" id="IPR002867">
    <property type="entry name" value="IBR_dom"/>
</dbReference>
<proteinExistence type="predicted"/>
<evidence type="ECO:0000313" key="6">
    <source>
        <dbReference type="EMBL" id="CAF0991740.1"/>
    </source>
</evidence>
<evidence type="ECO:0000256" key="2">
    <source>
        <dbReference type="ARBA" id="ARBA00022771"/>
    </source>
</evidence>
<reference evidence="6" key="1">
    <citation type="submission" date="2021-02" db="EMBL/GenBank/DDBJ databases">
        <authorList>
            <person name="Nowell W R."/>
        </authorList>
    </citation>
    <scope>NUCLEOTIDE SEQUENCE</scope>
</reference>
<keyword evidence="2" id="KW-0863">Zinc-finger</keyword>
<comment type="caution">
    <text evidence="6">The sequence shown here is derived from an EMBL/GenBank/DDBJ whole genome shotgun (WGS) entry which is preliminary data.</text>
</comment>
<evidence type="ECO:0000256" key="3">
    <source>
        <dbReference type="ARBA" id="ARBA00022786"/>
    </source>
</evidence>
<dbReference type="EMBL" id="CAJNOM010000076">
    <property type="protein sequence ID" value="CAF0991740.1"/>
    <property type="molecule type" value="Genomic_DNA"/>
</dbReference>
<name>A0A814G241_9BILA</name>
<dbReference type="GO" id="GO:0008270">
    <property type="term" value="F:zinc ion binding"/>
    <property type="evidence" value="ECO:0007669"/>
    <property type="project" value="UniProtKB-KW"/>
</dbReference>
<feature type="domain" description="IBR" evidence="5">
    <location>
        <begin position="16"/>
        <end position="74"/>
    </location>
</feature>
<accession>A0A814G241</accession>
<dbReference type="OrthoDB" id="1431934at2759"/>
<gene>
    <name evidence="6" type="ORF">QVE165_LOCUS14434</name>
</gene>
<evidence type="ECO:0000256" key="1">
    <source>
        <dbReference type="ARBA" id="ARBA00022723"/>
    </source>
</evidence>
<evidence type="ECO:0000313" key="7">
    <source>
        <dbReference type="Proteomes" id="UP000663832"/>
    </source>
</evidence>
<dbReference type="AlphaFoldDB" id="A0A814G241"/>
<evidence type="ECO:0000259" key="5">
    <source>
        <dbReference type="Pfam" id="PF01485"/>
    </source>
</evidence>
<dbReference type="SUPFAM" id="SSF57850">
    <property type="entry name" value="RING/U-box"/>
    <property type="match status" value="1"/>
</dbReference>
<dbReference type="Pfam" id="PF01485">
    <property type="entry name" value="IBR"/>
    <property type="match status" value="1"/>
</dbReference>
<organism evidence="6 7">
    <name type="scientific">Adineta steineri</name>
    <dbReference type="NCBI Taxonomy" id="433720"/>
    <lineage>
        <taxon>Eukaryota</taxon>
        <taxon>Metazoa</taxon>
        <taxon>Spiralia</taxon>
        <taxon>Gnathifera</taxon>
        <taxon>Rotifera</taxon>
        <taxon>Eurotatoria</taxon>
        <taxon>Bdelloidea</taxon>
        <taxon>Adinetida</taxon>
        <taxon>Adinetidae</taxon>
        <taxon>Adineta</taxon>
    </lineage>
</organism>
<keyword evidence="3" id="KW-0833">Ubl conjugation pathway</keyword>
<dbReference type="Proteomes" id="UP000663832">
    <property type="component" value="Unassembled WGS sequence"/>
</dbReference>
<keyword evidence="7" id="KW-1185">Reference proteome</keyword>
<keyword evidence="1" id="KW-0479">Metal-binding</keyword>
<sequence length="97" mass="11424">MATYNIKFEPEEYYHYIRVLEADEEFRWCKSIKGCGAGQLVSNHKKLHGYYTCHACSQMMCFHYSVEWHTGYTCKEFEAEQAKNEGFASYIIILTSK</sequence>
<keyword evidence="4" id="KW-0862">Zinc</keyword>
<evidence type="ECO:0000256" key="4">
    <source>
        <dbReference type="ARBA" id="ARBA00022833"/>
    </source>
</evidence>